<dbReference type="EMBL" id="CP000383">
    <property type="protein sequence ID" value="ABG58072.1"/>
    <property type="molecule type" value="Genomic_DNA"/>
</dbReference>
<dbReference type="InterPro" id="IPR049874">
    <property type="entry name" value="ROK_cs"/>
</dbReference>
<dbReference type="PANTHER" id="PTHR18964">
    <property type="entry name" value="ROK (REPRESSOR, ORF, KINASE) FAMILY"/>
    <property type="match status" value="1"/>
</dbReference>
<keyword evidence="1" id="KW-0418">Kinase</keyword>
<dbReference type="SUPFAM" id="SSF53067">
    <property type="entry name" value="Actin-like ATPase domain"/>
    <property type="match status" value="1"/>
</dbReference>
<name>A0A6N4SP53_CYTH3</name>
<dbReference type="RefSeq" id="WP_011584188.1">
    <property type="nucleotide sequence ID" value="NC_008255.1"/>
</dbReference>
<sequence>MFKIGIDLGGTKIETVILNPEGAEIYRNRVLTLQERGYAAIVNTVAEAYSNALTVINNKAHTFGIGTPGSVSSKTGLMKNSNTVCLNGKPLQKDLQKLINRPVSIENDANCFAMAEARIGAGKGHAVVFGVIMGTGCGGGIVIQNNVLNGLQSLGGEWGHMTVDPNGPLCYCGKKGCVETYISGSGISNQYFELTGKRLPAIHILESEQKEAVEVKESFLDQFGRALSNVISIIDPDMIVLGGGLSNYLPLYSEGIERVKKYIFSDDLITPIVKNKTGDSAGVLGAAWIGR</sequence>
<reference evidence="1 2" key="1">
    <citation type="journal article" date="2007" name="Appl. Environ. Microbiol.">
        <title>Genome sequence of the cellulolytic gliding bacterium Cytophaga hutchinsonii.</title>
        <authorList>
            <person name="Xie G."/>
            <person name="Bruce D.C."/>
            <person name="Challacombe J.F."/>
            <person name="Chertkov O."/>
            <person name="Detter J.C."/>
            <person name="Gilna P."/>
            <person name="Han C.S."/>
            <person name="Lucas S."/>
            <person name="Misra M."/>
            <person name="Myers G.L."/>
            <person name="Richardson P."/>
            <person name="Tapia R."/>
            <person name="Thayer N."/>
            <person name="Thompson L.S."/>
            <person name="Brettin T.S."/>
            <person name="Henrissat B."/>
            <person name="Wilson D.B."/>
            <person name="McBride M.J."/>
        </authorList>
    </citation>
    <scope>NUCLEOTIDE SEQUENCE [LARGE SCALE GENOMIC DNA]</scope>
    <source>
        <strain evidence="2">ATCC 33406 / DSM 1761 / CIP 103989 / NBRC 15051 / NCIMB 9469 / D465</strain>
    </source>
</reference>
<evidence type="ECO:0000313" key="1">
    <source>
        <dbReference type="EMBL" id="ABG58072.1"/>
    </source>
</evidence>
<organism evidence="1 2">
    <name type="scientific">Cytophaga hutchinsonii (strain ATCC 33406 / DSM 1761 / CIP 103989 / NBRC 15051 / NCIMB 9469 / D465)</name>
    <dbReference type="NCBI Taxonomy" id="269798"/>
    <lineage>
        <taxon>Bacteria</taxon>
        <taxon>Pseudomonadati</taxon>
        <taxon>Bacteroidota</taxon>
        <taxon>Cytophagia</taxon>
        <taxon>Cytophagales</taxon>
        <taxon>Cytophagaceae</taxon>
        <taxon>Cytophaga</taxon>
    </lineage>
</organism>
<proteinExistence type="predicted"/>
<keyword evidence="1" id="KW-0808">Transferase</keyword>
<accession>A0A6N4SP53</accession>
<dbReference type="GO" id="GO:0045127">
    <property type="term" value="F:N-acetylglucosamine kinase activity"/>
    <property type="evidence" value="ECO:0007669"/>
    <property type="project" value="UniProtKB-EC"/>
</dbReference>
<protein>
    <submittedName>
        <fullName evidence="1">N-acetylglucosamine kinase</fullName>
        <ecNumber evidence="1">2.7.1.59</ecNumber>
    </submittedName>
</protein>
<evidence type="ECO:0000313" key="2">
    <source>
        <dbReference type="Proteomes" id="UP000001822"/>
    </source>
</evidence>
<dbReference type="Proteomes" id="UP000001822">
    <property type="component" value="Chromosome"/>
</dbReference>
<dbReference type="InterPro" id="IPR043129">
    <property type="entry name" value="ATPase_NBD"/>
</dbReference>
<keyword evidence="2" id="KW-1185">Reference proteome</keyword>
<dbReference type="InterPro" id="IPR000600">
    <property type="entry name" value="ROK"/>
</dbReference>
<dbReference type="KEGG" id="chu:CHU_0785"/>
<dbReference type="PANTHER" id="PTHR18964:SF174">
    <property type="entry name" value="D-ALLOSE KINASE-RELATED"/>
    <property type="match status" value="1"/>
</dbReference>
<dbReference type="AlphaFoldDB" id="A0A6N4SP53"/>
<dbReference type="PROSITE" id="PS01125">
    <property type="entry name" value="ROK"/>
    <property type="match status" value="1"/>
</dbReference>
<dbReference type="Gene3D" id="3.30.420.40">
    <property type="match status" value="2"/>
</dbReference>
<dbReference type="EC" id="2.7.1.59" evidence="1"/>
<dbReference type="OrthoDB" id="9810372at2"/>
<dbReference type="CDD" id="cd24066">
    <property type="entry name" value="ASKHA_NBD_ROK_EcFRK-like"/>
    <property type="match status" value="1"/>
</dbReference>
<dbReference type="Pfam" id="PF00480">
    <property type="entry name" value="ROK"/>
    <property type="match status" value="1"/>
</dbReference>
<gene>
    <name evidence="1" type="primary">yajF</name>
    <name evidence="1" type="ordered locus">CHU_0785</name>
</gene>
<dbReference type="GO" id="GO:0004396">
    <property type="term" value="F:hexokinase activity"/>
    <property type="evidence" value="ECO:0007669"/>
    <property type="project" value="TreeGrafter"/>
</dbReference>